<reference evidence="10 11" key="1">
    <citation type="journal article" date="2011" name="J. Bacteriol.">
        <title>Complete genome sequence of the cellulose-degrading bacterium Cellulosilyticum lentocellum.</title>
        <authorList>
            <consortium name="US DOE Joint Genome Institute"/>
            <person name="Miller D.A."/>
            <person name="Suen G."/>
            <person name="Bruce D."/>
            <person name="Copeland A."/>
            <person name="Cheng J.F."/>
            <person name="Detter C."/>
            <person name="Goodwin L.A."/>
            <person name="Han C.S."/>
            <person name="Hauser L.J."/>
            <person name="Land M.L."/>
            <person name="Lapidus A."/>
            <person name="Lucas S."/>
            <person name="Meincke L."/>
            <person name="Pitluck S."/>
            <person name="Tapia R."/>
            <person name="Teshima H."/>
            <person name="Woyke T."/>
            <person name="Fox B.G."/>
            <person name="Angert E.R."/>
            <person name="Currie C.R."/>
        </authorList>
    </citation>
    <scope>NUCLEOTIDE SEQUENCE [LARGE SCALE GENOMIC DNA]</scope>
    <source>
        <strain evidence="11">ATCC 49066 / DSM 5427 / NCIMB 11756 / RHM5</strain>
    </source>
</reference>
<keyword evidence="5" id="KW-0808">Transferase</keyword>
<dbReference type="GO" id="GO:0000155">
    <property type="term" value="F:phosphorelay sensor kinase activity"/>
    <property type="evidence" value="ECO:0007669"/>
    <property type="project" value="InterPro"/>
</dbReference>
<dbReference type="CDD" id="cd00082">
    <property type="entry name" value="HisKA"/>
    <property type="match status" value="1"/>
</dbReference>
<dbReference type="SUPFAM" id="SSF55874">
    <property type="entry name" value="ATPase domain of HSP90 chaperone/DNA topoisomerase II/histidine kinase"/>
    <property type="match status" value="1"/>
</dbReference>
<gene>
    <name evidence="10" type="ordered locus">Clole_0700</name>
</gene>
<name>F2JNT5_CELLD</name>
<dbReference type="GO" id="GO:0005886">
    <property type="term" value="C:plasma membrane"/>
    <property type="evidence" value="ECO:0007669"/>
    <property type="project" value="TreeGrafter"/>
</dbReference>
<comment type="catalytic activity">
    <reaction evidence="1">
        <text>ATP + protein L-histidine = ADP + protein N-phospho-L-histidine.</text>
        <dbReference type="EC" id="2.7.13.3"/>
    </reaction>
</comment>
<evidence type="ECO:0000259" key="9">
    <source>
        <dbReference type="PROSITE" id="PS50112"/>
    </source>
</evidence>
<evidence type="ECO:0000256" key="2">
    <source>
        <dbReference type="ARBA" id="ARBA00004370"/>
    </source>
</evidence>
<evidence type="ECO:0000256" key="6">
    <source>
        <dbReference type="ARBA" id="ARBA00022777"/>
    </source>
</evidence>
<organism evidence="10 11">
    <name type="scientific">Cellulosilyticum lentocellum (strain ATCC 49066 / DSM 5427 / NCIMB 11756 / RHM5)</name>
    <name type="common">Clostridium lentocellum</name>
    <dbReference type="NCBI Taxonomy" id="642492"/>
    <lineage>
        <taxon>Bacteria</taxon>
        <taxon>Bacillati</taxon>
        <taxon>Bacillota</taxon>
        <taxon>Clostridia</taxon>
        <taxon>Lachnospirales</taxon>
        <taxon>Cellulosilyticaceae</taxon>
        <taxon>Cellulosilyticum</taxon>
    </lineage>
</organism>
<dbReference type="InterPro" id="IPR000014">
    <property type="entry name" value="PAS"/>
</dbReference>
<dbReference type="SMART" id="SM00091">
    <property type="entry name" value="PAS"/>
    <property type="match status" value="1"/>
</dbReference>
<dbReference type="InterPro" id="IPR003594">
    <property type="entry name" value="HATPase_dom"/>
</dbReference>
<dbReference type="KEGG" id="cle:Clole_0700"/>
<dbReference type="FunFam" id="3.30.565.10:FF:000006">
    <property type="entry name" value="Sensor histidine kinase WalK"/>
    <property type="match status" value="1"/>
</dbReference>
<dbReference type="eggNOG" id="COG5002">
    <property type="taxonomic scope" value="Bacteria"/>
</dbReference>
<keyword evidence="6 10" id="KW-0418">Kinase</keyword>
<keyword evidence="4" id="KW-0597">Phosphoprotein</keyword>
<sequence>MFNIFDQLNDQLLITDQVAKVQICNAQKSIVHQHSSEKLKRYQALEQELQTFLNIATDVHAILNEHLEIISCNNGFQDILGWEESEVLKKNYVEFIDYPDAVQIITAINECKASGQVATNIAKCKCKDGKYKWIEWRGKYIANKKIHLLTGRDITLQKEREEERLAKREAEELEMLKDEFLINMSHELKTPLNVIYMTLQLESEEIKSALEKNGQEIELNILKRHDKIIQRNVYRLLRLIRNLTEIAKLESDEYRLNFINCDIVSIVRQISLAVADHMQSTKVKITFDTDIQELITACDPSAIEQIMLNLLSNTIKYRKDESKVRVSLTVKDNKVRVTVKDNGIGIPKTELEYIFKRFAKIDTSLNRKCEGSGTGLTVSKYLVELHEGSIWAKSQLNKGSSFIFEIPIVQISDEKDIYYGSTSQQIEEKCNIEFSDIYDI</sequence>
<dbReference type="STRING" id="642492.Clole_0700"/>
<proteinExistence type="predicted"/>
<dbReference type="SUPFAM" id="SSF55785">
    <property type="entry name" value="PYP-like sensor domain (PAS domain)"/>
    <property type="match status" value="1"/>
</dbReference>
<feature type="domain" description="PAS" evidence="9">
    <location>
        <begin position="45"/>
        <end position="100"/>
    </location>
</feature>
<dbReference type="Gene3D" id="3.30.565.10">
    <property type="entry name" value="Histidine kinase-like ATPase, C-terminal domain"/>
    <property type="match status" value="1"/>
</dbReference>
<dbReference type="RefSeq" id="WP_013655734.1">
    <property type="nucleotide sequence ID" value="NC_015275.1"/>
</dbReference>
<dbReference type="Gene3D" id="3.30.450.20">
    <property type="entry name" value="PAS domain"/>
    <property type="match status" value="1"/>
</dbReference>
<dbReference type="InterPro" id="IPR013655">
    <property type="entry name" value="PAS_fold_3"/>
</dbReference>
<dbReference type="Gene3D" id="1.10.287.130">
    <property type="match status" value="1"/>
</dbReference>
<dbReference type="PRINTS" id="PR00344">
    <property type="entry name" value="BCTRLSENSOR"/>
</dbReference>
<dbReference type="SMART" id="SM00387">
    <property type="entry name" value="HATPase_c"/>
    <property type="match status" value="1"/>
</dbReference>
<dbReference type="InterPro" id="IPR004358">
    <property type="entry name" value="Sig_transdc_His_kin-like_C"/>
</dbReference>
<dbReference type="InterPro" id="IPR003661">
    <property type="entry name" value="HisK_dim/P_dom"/>
</dbReference>
<dbReference type="InterPro" id="IPR036097">
    <property type="entry name" value="HisK_dim/P_sf"/>
</dbReference>
<dbReference type="Pfam" id="PF02518">
    <property type="entry name" value="HATPase_c"/>
    <property type="match status" value="1"/>
</dbReference>
<protein>
    <recommendedName>
        <fullName evidence="3">histidine kinase</fullName>
        <ecNumber evidence="3">2.7.13.3</ecNumber>
    </recommendedName>
</protein>
<evidence type="ECO:0000313" key="11">
    <source>
        <dbReference type="Proteomes" id="UP000008467"/>
    </source>
</evidence>
<dbReference type="SMART" id="SM00388">
    <property type="entry name" value="HisKA"/>
    <property type="match status" value="1"/>
</dbReference>
<dbReference type="AlphaFoldDB" id="F2JNT5"/>
<dbReference type="InterPro" id="IPR005467">
    <property type="entry name" value="His_kinase_dom"/>
</dbReference>
<dbReference type="Proteomes" id="UP000008467">
    <property type="component" value="Chromosome"/>
</dbReference>
<keyword evidence="11" id="KW-1185">Reference proteome</keyword>
<evidence type="ECO:0000259" key="8">
    <source>
        <dbReference type="PROSITE" id="PS50109"/>
    </source>
</evidence>
<dbReference type="EC" id="2.7.13.3" evidence="3"/>
<dbReference type="CDD" id="cd00130">
    <property type="entry name" value="PAS"/>
    <property type="match status" value="1"/>
</dbReference>
<evidence type="ECO:0000256" key="5">
    <source>
        <dbReference type="ARBA" id="ARBA00022679"/>
    </source>
</evidence>
<comment type="subcellular location">
    <subcellularLocation>
        <location evidence="2">Membrane</location>
    </subcellularLocation>
</comment>
<dbReference type="SUPFAM" id="SSF47384">
    <property type="entry name" value="Homodimeric domain of signal transducing histidine kinase"/>
    <property type="match status" value="1"/>
</dbReference>
<dbReference type="PROSITE" id="PS50112">
    <property type="entry name" value="PAS"/>
    <property type="match status" value="1"/>
</dbReference>
<feature type="domain" description="Histidine kinase" evidence="8">
    <location>
        <begin position="183"/>
        <end position="410"/>
    </location>
</feature>
<dbReference type="NCBIfam" id="TIGR00229">
    <property type="entry name" value="sensory_box"/>
    <property type="match status" value="1"/>
</dbReference>
<accession>F2JNT5</accession>
<keyword evidence="7" id="KW-0902">Two-component regulatory system</keyword>
<dbReference type="InterPro" id="IPR036890">
    <property type="entry name" value="HATPase_C_sf"/>
</dbReference>
<dbReference type="PROSITE" id="PS50109">
    <property type="entry name" value="HIS_KIN"/>
    <property type="match status" value="1"/>
</dbReference>
<dbReference type="Pfam" id="PF00512">
    <property type="entry name" value="HisKA"/>
    <property type="match status" value="1"/>
</dbReference>
<evidence type="ECO:0000256" key="7">
    <source>
        <dbReference type="ARBA" id="ARBA00023012"/>
    </source>
</evidence>
<dbReference type="PANTHER" id="PTHR43047:SF72">
    <property type="entry name" value="OSMOSENSING HISTIDINE PROTEIN KINASE SLN1"/>
    <property type="match status" value="1"/>
</dbReference>
<evidence type="ECO:0000256" key="3">
    <source>
        <dbReference type="ARBA" id="ARBA00012438"/>
    </source>
</evidence>
<evidence type="ECO:0000313" key="10">
    <source>
        <dbReference type="EMBL" id="ADZ82433.1"/>
    </source>
</evidence>
<dbReference type="PANTHER" id="PTHR43047">
    <property type="entry name" value="TWO-COMPONENT HISTIDINE PROTEIN KINASE"/>
    <property type="match status" value="1"/>
</dbReference>
<dbReference type="GO" id="GO:0009927">
    <property type="term" value="F:histidine phosphotransfer kinase activity"/>
    <property type="evidence" value="ECO:0007669"/>
    <property type="project" value="TreeGrafter"/>
</dbReference>
<evidence type="ECO:0000256" key="4">
    <source>
        <dbReference type="ARBA" id="ARBA00022553"/>
    </source>
</evidence>
<dbReference type="Pfam" id="PF08447">
    <property type="entry name" value="PAS_3"/>
    <property type="match status" value="1"/>
</dbReference>
<dbReference type="EMBL" id="CP002582">
    <property type="protein sequence ID" value="ADZ82433.1"/>
    <property type="molecule type" value="Genomic_DNA"/>
</dbReference>
<evidence type="ECO:0000256" key="1">
    <source>
        <dbReference type="ARBA" id="ARBA00000085"/>
    </source>
</evidence>
<dbReference type="InterPro" id="IPR035965">
    <property type="entry name" value="PAS-like_dom_sf"/>
</dbReference>
<dbReference type="HOGENOM" id="CLU_000445_89_20_9"/>